<dbReference type="InterPro" id="IPR021514">
    <property type="entry name" value="DUF3176"/>
</dbReference>
<gene>
    <name evidence="2" type="ORF">CGLO_04261</name>
</gene>
<name>T0KT10_COLGC</name>
<dbReference type="Pfam" id="PF11374">
    <property type="entry name" value="DUF3176"/>
    <property type="match status" value="1"/>
</dbReference>
<dbReference type="EMBL" id="AMYD01000866">
    <property type="protein sequence ID" value="EQB55803.1"/>
    <property type="molecule type" value="Genomic_DNA"/>
</dbReference>
<keyword evidence="1" id="KW-0472">Membrane</keyword>
<feature type="transmembrane region" description="Helical" evidence="1">
    <location>
        <begin position="92"/>
        <end position="113"/>
    </location>
</feature>
<dbReference type="PANTHER" id="PTHR35394">
    <property type="entry name" value="DUF3176 DOMAIN-CONTAINING PROTEIN"/>
    <property type="match status" value="1"/>
</dbReference>
<comment type="caution">
    <text evidence="2">The sequence shown here is derived from an EMBL/GenBank/DDBJ whole genome shotgun (WGS) entry which is preliminary data.</text>
</comment>
<dbReference type="PANTHER" id="PTHR35394:SF5">
    <property type="entry name" value="DUF3176 DOMAIN-CONTAINING PROTEIN"/>
    <property type="match status" value="1"/>
</dbReference>
<reference evidence="3" key="1">
    <citation type="journal article" date="2013" name="Mol. Plant Microbe Interact.">
        <title>Global aspects of pacC regulation of pathogenicity genes in Colletotrichum gloeosporioides as revealed by transcriptome analysis.</title>
        <authorList>
            <person name="Alkan N."/>
            <person name="Meng X."/>
            <person name="Friedlander G."/>
            <person name="Reuveni E."/>
            <person name="Sukno S."/>
            <person name="Sherman A."/>
            <person name="Thon M."/>
            <person name="Fluhr R."/>
            <person name="Prusky D."/>
        </authorList>
    </citation>
    <scope>NUCLEOTIDE SEQUENCE [LARGE SCALE GENOMIC DNA]</scope>
    <source>
        <strain evidence="3">Cg-14</strain>
    </source>
</reference>
<keyword evidence="1" id="KW-0812">Transmembrane</keyword>
<evidence type="ECO:0000256" key="1">
    <source>
        <dbReference type="SAM" id="Phobius"/>
    </source>
</evidence>
<sequence>MKSGKVQLPVAEAFVGLSLTPSNQSHEPPRRKSFPQEATSFFGGWYYVWEAFGILVSDTSIIAICFVVNHFDDNEVPDWTVSVPGRFKPFRLTINSLLSILSVLGSTCAIIPVTKGLAQLKYLCFMEQDRKLADLEVFNSASREKSVALNLSRN</sequence>
<dbReference type="OrthoDB" id="4836460at2759"/>
<dbReference type="HOGENOM" id="CLU_1704092_0_0_1"/>
<dbReference type="Proteomes" id="UP000015530">
    <property type="component" value="Unassembled WGS sequence"/>
</dbReference>
<evidence type="ECO:0000313" key="3">
    <source>
        <dbReference type="Proteomes" id="UP000015530"/>
    </source>
</evidence>
<keyword evidence="1" id="KW-1133">Transmembrane helix</keyword>
<dbReference type="AlphaFoldDB" id="T0KT10"/>
<evidence type="ECO:0000313" key="2">
    <source>
        <dbReference type="EMBL" id="EQB55803.1"/>
    </source>
</evidence>
<feature type="transmembrane region" description="Helical" evidence="1">
    <location>
        <begin position="46"/>
        <end position="71"/>
    </location>
</feature>
<organism evidence="2 3">
    <name type="scientific">Colletotrichum gloeosporioides (strain Cg-14)</name>
    <name type="common">Anthracnose fungus</name>
    <name type="synonym">Glomerella cingulata</name>
    <dbReference type="NCBI Taxonomy" id="1237896"/>
    <lineage>
        <taxon>Eukaryota</taxon>
        <taxon>Fungi</taxon>
        <taxon>Dikarya</taxon>
        <taxon>Ascomycota</taxon>
        <taxon>Pezizomycotina</taxon>
        <taxon>Sordariomycetes</taxon>
        <taxon>Hypocreomycetidae</taxon>
        <taxon>Glomerellales</taxon>
        <taxon>Glomerellaceae</taxon>
        <taxon>Colletotrichum</taxon>
        <taxon>Colletotrichum gloeosporioides species complex</taxon>
    </lineage>
</organism>
<proteinExistence type="predicted"/>
<dbReference type="STRING" id="1237896.T0KT10"/>
<accession>T0KT10</accession>
<protein>
    <submittedName>
        <fullName evidence="2">Uncharacterized protein</fullName>
    </submittedName>
</protein>